<feature type="non-terminal residue" evidence="2">
    <location>
        <position position="1"/>
    </location>
</feature>
<dbReference type="EMBL" id="JAHUTJ010050232">
    <property type="protein sequence ID" value="MED6283934.1"/>
    <property type="molecule type" value="Genomic_DNA"/>
</dbReference>
<dbReference type="Pfam" id="PF06292">
    <property type="entry name" value="MUN"/>
    <property type="match status" value="1"/>
</dbReference>
<evidence type="ECO:0000313" key="3">
    <source>
        <dbReference type="Proteomes" id="UP001352852"/>
    </source>
</evidence>
<gene>
    <name evidence="2" type="ORF">CHARACLAT_014133</name>
</gene>
<feature type="domain" description="MUN" evidence="1">
    <location>
        <begin position="1"/>
        <end position="69"/>
    </location>
</feature>
<dbReference type="InterPro" id="IPR033227">
    <property type="entry name" value="CAPS"/>
</dbReference>
<dbReference type="PANTHER" id="PTHR12166:SF7">
    <property type="entry name" value="CALCIUM-DEPENDENT SECRETION ACTIVATOR 2"/>
    <property type="match status" value="1"/>
</dbReference>
<protein>
    <recommendedName>
        <fullName evidence="1">MUN domain-containing protein</fullName>
    </recommendedName>
</protein>
<reference evidence="2 3" key="1">
    <citation type="submission" date="2021-06" db="EMBL/GenBank/DDBJ databases">
        <authorList>
            <person name="Palmer J.M."/>
        </authorList>
    </citation>
    <scope>NUCLEOTIDE SEQUENCE [LARGE SCALE GENOMIC DNA]</scope>
    <source>
        <strain evidence="2 3">CL_MEX2019</strain>
        <tissue evidence="2">Muscle</tissue>
    </source>
</reference>
<evidence type="ECO:0000259" key="1">
    <source>
        <dbReference type="Pfam" id="PF06292"/>
    </source>
</evidence>
<organism evidence="2 3">
    <name type="scientific">Characodon lateralis</name>
    <dbReference type="NCBI Taxonomy" id="208331"/>
    <lineage>
        <taxon>Eukaryota</taxon>
        <taxon>Metazoa</taxon>
        <taxon>Chordata</taxon>
        <taxon>Craniata</taxon>
        <taxon>Vertebrata</taxon>
        <taxon>Euteleostomi</taxon>
        <taxon>Actinopterygii</taxon>
        <taxon>Neopterygii</taxon>
        <taxon>Teleostei</taxon>
        <taxon>Neoteleostei</taxon>
        <taxon>Acanthomorphata</taxon>
        <taxon>Ovalentaria</taxon>
        <taxon>Atherinomorphae</taxon>
        <taxon>Cyprinodontiformes</taxon>
        <taxon>Goodeidae</taxon>
        <taxon>Characodon</taxon>
    </lineage>
</organism>
<dbReference type="InterPro" id="IPR010439">
    <property type="entry name" value="MUN_dom"/>
</dbReference>
<name>A0ABU7EBE2_9TELE</name>
<evidence type="ECO:0000313" key="2">
    <source>
        <dbReference type="EMBL" id="MED6283934.1"/>
    </source>
</evidence>
<accession>A0ABU7EBE2</accession>
<sequence length="102" mass="11597">QQYHSRIDVLIDDTFKEMIVSLISKCTVVLEGVLSKLSRYDEGTFFSSILSFTVSSRDVEALSSRFSSIYQTVLVAVAPLKIRPLALDKQSHTWWQARVQKS</sequence>
<dbReference type="Proteomes" id="UP001352852">
    <property type="component" value="Unassembled WGS sequence"/>
</dbReference>
<dbReference type="PANTHER" id="PTHR12166">
    <property type="entry name" value="CALCIUM-DEPENDENT SECRETION ACTIVATOR"/>
    <property type="match status" value="1"/>
</dbReference>
<keyword evidence="3" id="KW-1185">Reference proteome</keyword>
<comment type="caution">
    <text evidence="2">The sequence shown here is derived from an EMBL/GenBank/DDBJ whole genome shotgun (WGS) entry which is preliminary data.</text>
</comment>
<proteinExistence type="predicted"/>